<dbReference type="KEGG" id="abp:AGABI1DRAFT17180"/>
<dbReference type="OMA" id="DSVFWSE"/>
<dbReference type="Proteomes" id="UP000008493">
    <property type="component" value="Unassembled WGS sequence"/>
</dbReference>
<dbReference type="InterPro" id="IPR012337">
    <property type="entry name" value="RNaseH-like_sf"/>
</dbReference>
<feature type="non-terminal residue" evidence="1">
    <location>
        <position position="1"/>
    </location>
</feature>
<dbReference type="RefSeq" id="XP_007334833.1">
    <property type="nucleotide sequence ID" value="XM_007334771.1"/>
</dbReference>
<evidence type="ECO:0000313" key="2">
    <source>
        <dbReference type="Proteomes" id="UP000008493"/>
    </source>
</evidence>
<organism evidence="1 2">
    <name type="scientific">Agaricus bisporus var. burnettii (strain JB137-S8 / ATCC MYA-4627 / FGSC 10392)</name>
    <name type="common">White button mushroom</name>
    <dbReference type="NCBI Taxonomy" id="597362"/>
    <lineage>
        <taxon>Eukaryota</taxon>
        <taxon>Fungi</taxon>
        <taxon>Dikarya</taxon>
        <taxon>Basidiomycota</taxon>
        <taxon>Agaricomycotina</taxon>
        <taxon>Agaricomycetes</taxon>
        <taxon>Agaricomycetidae</taxon>
        <taxon>Agaricales</taxon>
        <taxon>Agaricineae</taxon>
        <taxon>Agaricaceae</taxon>
        <taxon>Agaricus</taxon>
    </lineage>
</organism>
<dbReference type="EMBL" id="JH971445">
    <property type="protein sequence ID" value="EKM74527.1"/>
    <property type="molecule type" value="Genomic_DNA"/>
</dbReference>
<reference evidence="2" key="1">
    <citation type="journal article" date="2012" name="Proc. Natl. Acad. Sci. U.S.A.">
        <title>Genome sequence of the button mushroom Agaricus bisporus reveals mechanisms governing adaptation to a humic-rich ecological niche.</title>
        <authorList>
            <person name="Morin E."/>
            <person name="Kohler A."/>
            <person name="Baker A.R."/>
            <person name="Foulongne-Oriol M."/>
            <person name="Lombard V."/>
            <person name="Nagy L.G."/>
            <person name="Ohm R.A."/>
            <person name="Patyshakuliyeva A."/>
            <person name="Brun A."/>
            <person name="Aerts A.L."/>
            <person name="Bailey A.M."/>
            <person name="Billette C."/>
            <person name="Coutinho P.M."/>
            <person name="Deakin G."/>
            <person name="Doddapaneni H."/>
            <person name="Floudas D."/>
            <person name="Grimwood J."/>
            <person name="Hilden K."/>
            <person name="Kuees U."/>
            <person name="LaButti K.M."/>
            <person name="Lapidus A."/>
            <person name="Lindquist E.A."/>
            <person name="Lucas S.M."/>
            <person name="Murat C."/>
            <person name="Riley R.W."/>
            <person name="Salamov A.A."/>
            <person name="Schmutz J."/>
            <person name="Subramanian V."/>
            <person name="Woesten H.A.B."/>
            <person name="Xu J."/>
            <person name="Eastwood D.C."/>
            <person name="Foster G.D."/>
            <person name="Sonnenberg A.S."/>
            <person name="Cullen D."/>
            <person name="de Vries R.P."/>
            <person name="Lundell T."/>
            <person name="Hibbett D.S."/>
            <person name="Henrissat B."/>
            <person name="Burton K.S."/>
            <person name="Kerrigan R.W."/>
            <person name="Challen M.P."/>
            <person name="Grigoriev I.V."/>
            <person name="Martin F."/>
        </authorList>
    </citation>
    <scope>NUCLEOTIDE SEQUENCE [LARGE SCALE GENOMIC DNA]</scope>
    <source>
        <strain evidence="2">JB137-S8 / ATCC MYA-4627 / FGSC 10392</strain>
    </source>
</reference>
<dbReference type="OrthoDB" id="446925at2759"/>
<dbReference type="Gene3D" id="3.30.420.10">
    <property type="entry name" value="Ribonuclease H-like superfamily/Ribonuclease H"/>
    <property type="match status" value="1"/>
</dbReference>
<protein>
    <recommendedName>
        <fullName evidence="3">Integrase catalytic domain-containing protein</fullName>
    </recommendedName>
</protein>
<evidence type="ECO:0008006" key="3">
    <source>
        <dbReference type="Google" id="ProtNLM"/>
    </source>
</evidence>
<proteinExistence type="predicted"/>
<dbReference type="InterPro" id="IPR036397">
    <property type="entry name" value="RNaseH_sf"/>
</dbReference>
<name>K5WVD4_AGABU</name>
<dbReference type="GO" id="GO:0003676">
    <property type="term" value="F:nucleic acid binding"/>
    <property type="evidence" value="ECO:0007669"/>
    <property type="project" value="InterPro"/>
</dbReference>
<dbReference type="GeneID" id="18828744"/>
<dbReference type="InParanoid" id="K5WVD4"/>
<dbReference type="SUPFAM" id="SSF53098">
    <property type="entry name" value="Ribonuclease H-like"/>
    <property type="match status" value="1"/>
</dbReference>
<dbReference type="HOGENOM" id="CLU_2838198_0_0_1"/>
<accession>K5WVD4</accession>
<evidence type="ECO:0000313" key="1">
    <source>
        <dbReference type="EMBL" id="EKM74527.1"/>
    </source>
</evidence>
<keyword evidence="2" id="KW-1185">Reference proteome</keyword>
<sequence length="64" mass="7314">KYKVNHIRISPYNSQANGIVKRRHLDVREALVKASEGEEQHWTTAAPGVFWAERVLIQKSTADL</sequence>
<gene>
    <name evidence="1" type="ORF">AGABI1DRAFT_17180</name>
</gene>
<dbReference type="AlphaFoldDB" id="K5WVD4"/>
<feature type="non-terminal residue" evidence="1">
    <location>
        <position position="64"/>
    </location>
</feature>